<dbReference type="EMBL" id="MN937349">
    <property type="protein sequence ID" value="QIQ60761.1"/>
    <property type="molecule type" value="Genomic_DNA"/>
</dbReference>
<dbReference type="GO" id="GO:0005524">
    <property type="term" value="F:ATP binding"/>
    <property type="evidence" value="ECO:0007669"/>
    <property type="project" value="InterPro"/>
</dbReference>
<dbReference type="Proteomes" id="UP000509570">
    <property type="component" value="Segment"/>
</dbReference>
<dbReference type="SMART" id="SM00487">
    <property type="entry name" value="DEXDc"/>
    <property type="match status" value="1"/>
</dbReference>
<feature type="domain" description="Helicase ATP-binding" evidence="1">
    <location>
        <begin position="17"/>
        <end position="161"/>
    </location>
</feature>
<proteinExistence type="predicted"/>
<dbReference type="Pfam" id="PF00271">
    <property type="entry name" value="Helicase_C"/>
    <property type="match status" value="1"/>
</dbReference>
<keyword evidence="3" id="KW-0067">ATP-binding</keyword>
<dbReference type="RefSeq" id="YP_010677226.1">
    <property type="nucleotide sequence ID" value="NC_071019.1"/>
</dbReference>
<protein>
    <submittedName>
        <fullName evidence="3">DNA helicase</fullName>
    </submittedName>
</protein>
<feature type="domain" description="Helicase C-terminal" evidence="2">
    <location>
        <begin position="240"/>
        <end position="408"/>
    </location>
</feature>
<dbReference type="InterPro" id="IPR001650">
    <property type="entry name" value="Helicase_C-like"/>
</dbReference>
<dbReference type="InterPro" id="IPR050742">
    <property type="entry name" value="Helicase_Restrict-Modif_Enz"/>
</dbReference>
<organism evidence="3 4">
    <name type="scientific">Stenotrophomonas phage vB_SmaS_BUCT548</name>
    <dbReference type="NCBI Taxonomy" id="2712941"/>
    <lineage>
        <taxon>Viruses</taxon>
        <taxon>Duplodnaviria</taxon>
        <taxon>Heunggongvirae</taxon>
        <taxon>Uroviricota</taxon>
        <taxon>Caudoviricetes</taxon>
        <taxon>Beaumontvirinae</taxon>
        <taxon>Bixiavirus</taxon>
        <taxon>Bixiavirus BUCT548</taxon>
    </lineage>
</organism>
<reference evidence="3 4" key="1">
    <citation type="submission" date="2020-01" db="EMBL/GenBank/DDBJ databases">
        <authorList>
            <person name="Zhang W."/>
            <person name="Zhang R."/>
            <person name="Hu Y."/>
            <person name="Liu Y."/>
            <person name="Lin W."/>
            <person name="Wang L."/>
            <person name="Li J."/>
            <person name="An X."/>
            <person name="Song L."/>
            <person name="Fan H."/>
            <person name="Shi T."/>
            <person name="Liu H."/>
            <person name="Tong Y."/>
        </authorList>
    </citation>
    <scope>NUCLEOTIDE SEQUENCE [LARGE SCALE GENOMIC DNA]</scope>
</reference>
<dbReference type="PANTHER" id="PTHR47396:SF1">
    <property type="entry name" value="ATP-DEPENDENT HELICASE IRC3-RELATED"/>
    <property type="match status" value="1"/>
</dbReference>
<dbReference type="InterPro" id="IPR006935">
    <property type="entry name" value="Helicase/UvrB_N"/>
</dbReference>
<keyword evidence="3" id="KW-0547">Nucleotide-binding</keyword>
<name>A0A7D2LKM1_9CAUD</name>
<dbReference type="PROSITE" id="PS51192">
    <property type="entry name" value="HELICASE_ATP_BIND_1"/>
    <property type="match status" value="1"/>
</dbReference>
<dbReference type="Gene3D" id="3.40.50.300">
    <property type="entry name" value="P-loop containing nucleotide triphosphate hydrolases"/>
    <property type="match status" value="2"/>
</dbReference>
<evidence type="ECO:0000313" key="3">
    <source>
        <dbReference type="EMBL" id="QIQ60761.1"/>
    </source>
</evidence>
<dbReference type="GeneID" id="77953600"/>
<keyword evidence="4" id="KW-1185">Reference proteome</keyword>
<dbReference type="SUPFAM" id="SSF52540">
    <property type="entry name" value="P-loop containing nucleoside triphosphate hydrolases"/>
    <property type="match status" value="1"/>
</dbReference>
<dbReference type="Pfam" id="PF04851">
    <property type="entry name" value="ResIII"/>
    <property type="match status" value="1"/>
</dbReference>
<dbReference type="GO" id="GO:0004386">
    <property type="term" value="F:helicase activity"/>
    <property type="evidence" value="ECO:0007669"/>
    <property type="project" value="UniProtKB-KW"/>
</dbReference>
<evidence type="ECO:0000259" key="2">
    <source>
        <dbReference type="PROSITE" id="PS51194"/>
    </source>
</evidence>
<keyword evidence="3" id="KW-0378">Hydrolase</keyword>
<dbReference type="KEGG" id="vg:77953600"/>
<dbReference type="InterPro" id="IPR014001">
    <property type="entry name" value="Helicase_ATP-bd"/>
</dbReference>
<dbReference type="InterPro" id="IPR027417">
    <property type="entry name" value="P-loop_NTPase"/>
</dbReference>
<keyword evidence="3" id="KW-0347">Helicase</keyword>
<sequence>MKLRHYQQDGIDSFINYFMNGGTGNPLMCFPTGTGKSVILAGCIREVLSRWAGTRILALVHVKELVGQNYRKFEQLCPDVHGGIYSAGLGEKQTEGTVIFGGVASVVKKMDDLMATGPFHLVFVDEAHMISPNDETMYRKIIEQIKAKNPAVRVIGLTATPWRPGLGRIDDEGGLFTETICDWTSMEKFNQLITEGFLCPLIPFSTELVLNVDGVKTRGGDFVEKDLQDAVNRDEITRAALTECLQFKDSRKSWLIFGAGVDHCLRIAEMLNEMGVSARAVWSSRKVKMVGPDGLPVIDEETKKFKYQTISCPDSERDAAIADFKRGDFQAIVSNGILTTGFDHPPVDMIVMLRPTKSVTLWIQMLGRGTRPFDPMLVDPMEININFFNQAKLNTLVLDFARNTKRLGCINDPYIPNKKGKGGGTAPIKECPLCMNNVPASAKVCPGIKVTTNEPCNYEFPVATAIENKASEEELIKGNIPEVNMFRIDHISYEKYRNPAKGTSLKISYSCGNKTINEFVCIEYADGARKMAERWMRENLVGGFAASKTILTVNQLLNDLTQIKTPTHIRVVTNERYPRIVGRCWDGSGFGTEAEPTPMPAIDGKGDIMETLSQQAAAFFNKPTAPSTYDDDDIPF</sequence>
<dbReference type="GO" id="GO:0003677">
    <property type="term" value="F:DNA binding"/>
    <property type="evidence" value="ECO:0007669"/>
    <property type="project" value="InterPro"/>
</dbReference>
<dbReference type="GO" id="GO:0016787">
    <property type="term" value="F:hydrolase activity"/>
    <property type="evidence" value="ECO:0007669"/>
    <property type="project" value="InterPro"/>
</dbReference>
<accession>A0A7D2LKM1</accession>
<dbReference type="PANTHER" id="PTHR47396">
    <property type="entry name" value="TYPE I RESTRICTION ENZYME ECOKI R PROTEIN"/>
    <property type="match status" value="1"/>
</dbReference>
<evidence type="ECO:0000259" key="1">
    <source>
        <dbReference type="PROSITE" id="PS51192"/>
    </source>
</evidence>
<evidence type="ECO:0000313" key="4">
    <source>
        <dbReference type="Proteomes" id="UP000509570"/>
    </source>
</evidence>
<dbReference type="PROSITE" id="PS51194">
    <property type="entry name" value="HELICASE_CTER"/>
    <property type="match status" value="1"/>
</dbReference>